<accession>A0A9P0E3X7</accession>
<evidence type="ECO:0000256" key="6">
    <source>
        <dbReference type="ARBA" id="ARBA00022691"/>
    </source>
</evidence>
<evidence type="ECO:0000256" key="12">
    <source>
        <dbReference type="SAM" id="Coils"/>
    </source>
</evidence>
<dbReference type="CDD" id="cd02440">
    <property type="entry name" value="AdoMet_MTases"/>
    <property type="match status" value="1"/>
</dbReference>
<feature type="region of interest" description="Disordered" evidence="13">
    <location>
        <begin position="753"/>
        <end position="778"/>
    </location>
</feature>
<gene>
    <name evidence="15" type="ORF">NEZAVI_LOCUS795</name>
</gene>
<dbReference type="GO" id="GO:0032259">
    <property type="term" value="P:methylation"/>
    <property type="evidence" value="ECO:0007669"/>
    <property type="project" value="UniProtKB-KW"/>
</dbReference>
<feature type="domain" description="DOT1" evidence="14">
    <location>
        <begin position="12"/>
        <end position="320"/>
    </location>
</feature>
<organism evidence="15 16">
    <name type="scientific">Nezara viridula</name>
    <name type="common">Southern green stink bug</name>
    <name type="synonym">Cimex viridulus</name>
    <dbReference type="NCBI Taxonomy" id="85310"/>
    <lineage>
        <taxon>Eukaryota</taxon>
        <taxon>Metazoa</taxon>
        <taxon>Ecdysozoa</taxon>
        <taxon>Arthropoda</taxon>
        <taxon>Hexapoda</taxon>
        <taxon>Insecta</taxon>
        <taxon>Pterygota</taxon>
        <taxon>Neoptera</taxon>
        <taxon>Paraneoptera</taxon>
        <taxon>Hemiptera</taxon>
        <taxon>Heteroptera</taxon>
        <taxon>Panheteroptera</taxon>
        <taxon>Pentatomomorpha</taxon>
        <taxon>Pentatomoidea</taxon>
        <taxon>Pentatomidae</taxon>
        <taxon>Pentatominae</taxon>
        <taxon>Nezara</taxon>
    </lineage>
</organism>
<dbReference type="OrthoDB" id="443402at2759"/>
<evidence type="ECO:0000256" key="13">
    <source>
        <dbReference type="SAM" id="MobiDB-lite"/>
    </source>
</evidence>
<evidence type="ECO:0000256" key="3">
    <source>
        <dbReference type="ARBA" id="ARBA00020987"/>
    </source>
</evidence>
<feature type="compositionally biased region" description="Polar residues" evidence="13">
    <location>
        <begin position="404"/>
        <end position="417"/>
    </location>
</feature>
<sequence>MELKLHSPVGAEPVVYPWPGTERLDSAGEILETIKWVCDDFPELKLPLENNVLSNSSSKDYNSMKDLCDRFNRAADAVSMLKKGMHHSRKSPSRGLLRHILQQVYNQSVFDPEKLNQYEPFSPEVYGETSFDLICQMIDQIDITQDDVFIDLGSGVGQVVLQMAAATKCKICYGVEKAEVPTRYAETMNIQFKKWMSWYGKTYGEYKLIKGDFLSEEHRKTIIGSSIIFVNNFAFGPTVDHMLKERFADLKDGARIVSSKSFCPLNFRITDRNLSDIGTIMHVSEMQPLQGSVSWTGKPVSYYLHVIDRTKLERYFQKLKNQPRGGREAVSNCGSLENTDSESRQVSERNTDNTSDDESTDNSSPPRGPTTRRAWSDYVNAKSYSDEENVSRTSSRPKRILPRTSKSLAITPAMTSQKSSRRKTKGRKTKPRRPIKISGLDLLHSETLLSTSPEKVGRKPPPAPGCVDQQLTSLTSNARTVHEELEIPPAPAATPYSLQILLDLFRDQMVSMIEQMKNPSFRDNVQRQIEKEREHNNNLKKHIAQIERQIKVLTEDSVILLKARMFELGVVDLSVSGIFTKASEIVREHKILQGKAGKLQEQIKSLEEEQKNLVREREKEVCKHMRINGPLRPEHLLEEIFATISTKKKLNHHTSILEAEISALEKANKQAQLLLKQKQMASTVKPSYRYNDHMDRRYVDIEKSRIRHNHSSKEDNSHISFTANKANEPPRVANFEERLKSIITTALKEENAPRNMTPDYSRNINNKSLTPLQGNQESPGKLALRRHLSQDKIVPKAKKPRPRTIGDLVNVEIERTLDISNQNIINAAVEMSTSSPSLTLTNPQSGLDPYEFDSLKYEIKEEPVEGLAASLHESLFCGEVKEDPENITLPEVKTEAESLKRTISEEDFFPNKRLSLDNDGTPADEERWQDRISSDFDRLVAFASTELDKRRRSTEGNMESPESVVDSEASKKIARYLSERERDTPPVLEPLQVIAASPPPSPLPILPLDGPYSPVNKPTHANHNHFKKKFFQRNWKLHK</sequence>
<evidence type="ECO:0000256" key="5">
    <source>
        <dbReference type="ARBA" id="ARBA00022679"/>
    </source>
</evidence>
<reference evidence="15" key="1">
    <citation type="submission" date="2022-01" db="EMBL/GenBank/DDBJ databases">
        <authorList>
            <person name="King R."/>
        </authorList>
    </citation>
    <scope>NUCLEOTIDE SEQUENCE</scope>
</reference>
<evidence type="ECO:0000256" key="4">
    <source>
        <dbReference type="ARBA" id="ARBA00022603"/>
    </source>
</evidence>
<dbReference type="InterPro" id="IPR029063">
    <property type="entry name" value="SAM-dependent_MTases_sf"/>
</dbReference>
<feature type="compositionally biased region" description="Polar residues" evidence="13">
    <location>
        <begin position="758"/>
        <end position="778"/>
    </location>
</feature>
<evidence type="ECO:0000256" key="2">
    <source>
        <dbReference type="ARBA" id="ARBA00012190"/>
    </source>
</evidence>
<evidence type="ECO:0000256" key="9">
    <source>
        <dbReference type="ARBA" id="ARBA00029821"/>
    </source>
</evidence>
<keyword evidence="7 11" id="KW-0156">Chromatin regulator</keyword>
<proteinExistence type="inferred from homology"/>
<dbReference type="GO" id="GO:0035097">
    <property type="term" value="C:histone methyltransferase complex"/>
    <property type="evidence" value="ECO:0007669"/>
    <property type="project" value="UniProtKB-ARBA"/>
</dbReference>
<keyword evidence="6 11" id="KW-0949">S-adenosyl-L-methionine</keyword>
<dbReference type="GO" id="GO:0000077">
    <property type="term" value="P:DNA damage checkpoint signaling"/>
    <property type="evidence" value="ECO:0007669"/>
    <property type="project" value="TreeGrafter"/>
</dbReference>
<evidence type="ECO:0000256" key="1">
    <source>
        <dbReference type="ARBA" id="ARBA00004123"/>
    </source>
</evidence>
<feature type="compositionally biased region" description="Basic residues" evidence="13">
    <location>
        <begin position="419"/>
        <end position="433"/>
    </location>
</feature>
<dbReference type="SUPFAM" id="SSF53335">
    <property type="entry name" value="S-adenosyl-L-methionine-dependent methyltransferases"/>
    <property type="match status" value="1"/>
</dbReference>
<dbReference type="FunFam" id="3.40.50.150:FF:000033">
    <property type="entry name" value="Histone-lysine N-methyltransferase, H3 lysine-79 specific"/>
    <property type="match status" value="1"/>
</dbReference>
<dbReference type="AlphaFoldDB" id="A0A9P0E3X7"/>
<evidence type="ECO:0000256" key="10">
    <source>
        <dbReference type="ARBA" id="ARBA00047770"/>
    </source>
</evidence>
<keyword evidence="5 11" id="KW-0808">Transferase</keyword>
<dbReference type="CDD" id="cd20902">
    <property type="entry name" value="CC_DOT1L"/>
    <property type="match status" value="1"/>
</dbReference>
<keyword evidence="8 11" id="KW-0539">Nucleus</keyword>
<dbReference type="Gene3D" id="3.40.50.150">
    <property type="entry name" value="Vaccinia Virus protein VP39"/>
    <property type="match status" value="1"/>
</dbReference>
<evidence type="ECO:0000313" key="15">
    <source>
        <dbReference type="EMBL" id="CAH1389378.1"/>
    </source>
</evidence>
<dbReference type="PROSITE" id="PS51569">
    <property type="entry name" value="DOT1"/>
    <property type="match status" value="1"/>
</dbReference>
<dbReference type="Proteomes" id="UP001152798">
    <property type="component" value="Chromosome 1"/>
</dbReference>
<feature type="coiled-coil region" evidence="12">
    <location>
        <begin position="522"/>
        <end position="556"/>
    </location>
</feature>
<evidence type="ECO:0000256" key="7">
    <source>
        <dbReference type="ARBA" id="ARBA00022853"/>
    </source>
</evidence>
<comment type="function">
    <text evidence="11">Histone methyltransferase that specifically trimethylates histone H3 to form H3K79me3. This methylation is required for telomere silencing and for the pachytene checkpoint during the meiotic cell cycle by allowing the recruitment of RAD9 to double strand breaks. Nucleosomes are preferred as substrate compared to free histone.</text>
</comment>
<dbReference type="Gene3D" id="1.10.260.60">
    <property type="match status" value="1"/>
</dbReference>
<comment type="catalytic activity">
    <reaction evidence="10 11">
        <text>L-lysyl(79)-[histone H3] + 3 S-adenosyl-L-methionine = N(6),N(6),N(6)-trimethyl-L-lysyl(79)-[histone H3] + 3 S-adenosyl-L-homocysteine + 3 H(+)</text>
        <dbReference type="Rhea" id="RHEA:60328"/>
        <dbReference type="Rhea" id="RHEA-COMP:15549"/>
        <dbReference type="Rhea" id="RHEA-COMP:15552"/>
        <dbReference type="ChEBI" id="CHEBI:15378"/>
        <dbReference type="ChEBI" id="CHEBI:29969"/>
        <dbReference type="ChEBI" id="CHEBI:57856"/>
        <dbReference type="ChEBI" id="CHEBI:59789"/>
        <dbReference type="ChEBI" id="CHEBI:61961"/>
        <dbReference type="EC" id="2.1.1.360"/>
    </reaction>
</comment>
<dbReference type="PANTHER" id="PTHR21451:SF0">
    <property type="entry name" value="HISTONE-LYSINE N-METHYLTRANSFERASE, H3 LYSINE-79 SPECIFIC"/>
    <property type="match status" value="1"/>
</dbReference>
<dbReference type="PANTHER" id="PTHR21451">
    <property type="entry name" value="HISTONE H3 METHYLTRANSFERASE"/>
    <property type="match status" value="1"/>
</dbReference>
<name>A0A9P0E3X7_NEZVI</name>
<evidence type="ECO:0000256" key="8">
    <source>
        <dbReference type="ARBA" id="ARBA00023242"/>
    </source>
</evidence>
<keyword evidence="16" id="KW-1185">Reference proteome</keyword>
<feature type="coiled-coil region" evidence="12">
    <location>
        <begin position="589"/>
        <end position="623"/>
    </location>
</feature>
<dbReference type="GO" id="GO:0140956">
    <property type="term" value="F:histone H3K79 trimethyltransferase activity"/>
    <property type="evidence" value="ECO:0007669"/>
    <property type="project" value="UniProtKB-EC"/>
</dbReference>
<comment type="similarity">
    <text evidence="11">Belongs to the class I-like SAM-binding methyltransferase superfamily. DOT1 family.</text>
</comment>
<dbReference type="EMBL" id="OV725077">
    <property type="protein sequence ID" value="CAH1389378.1"/>
    <property type="molecule type" value="Genomic_DNA"/>
</dbReference>
<dbReference type="InterPro" id="IPR025789">
    <property type="entry name" value="DOT1_dom"/>
</dbReference>
<feature type="region of interest" description="Disordered" evidence="13">
    <location>
        <begin position="319"/>
        <end position="433"/>
    </location>
</feature>
<evidence type="ECO:0000256" key="11">
    <source>
        <dbReference type="RuleBase" id="RU271113"/>
    </source>
</evidence>
<dbReference type="GO" id="GO:0006281">
    <property type="term" value="P:DNA repair"/>
    <property type="evidence" value="ECO:0007669"/>
    <property type="project" value="TreeGrafter"/>
</dbReference>
<comment type="miscellaneous">
    <text evidence="11">In contrast to other lysine histone methyltransferases, it does not contain a SET domain, suggesting the existence of another mechanism for methylation of lysine residues of histones.</text>
</comment>
<protein>
    <recommendedName>
        <fullName evidence="3 11">Histone-lysine N-methyltransferase, H3 lysine-79 specific</fullName>
        <ecNumber evidence="2 11">2.1.1.360</ecNumber>
    </recommendedName>
    <alternativeName>
        <fullName evidence="9 11">Histone H3-K79 methyltransferase</fullName>
    </alternativeName>
</protein>
<comment type="subcellular location">
    <subcellularLocation>
        <location evidence="1 11">Nucleus</location>
    </subcellularLocation>
</comment>
<evidence type="ECO:0000259" key="14">
    <source>
        <dbReference type="PROSITE" id="PS51569"/>
    </source>
</evidence>
<dbReference type="EC" id="2.1.1.360" evidence="2 11"/>
<keyword evidence="12" id="KW-0175">Coiled coil</keyword>
<evidence type="ECO:0000313" key="16">
    <source>
        <dbReference type="Proteomes" id="UP001152798"/>
    </source>
</evidence>
<dbReference type="Pfam" id="PF08123">
    <property type="entry name" value="DOT1"/>
    <property type="match status" value="1"/>
</dbReference>
<keyword evidence="4 11" id="KW-0489">Methyltransferase</keyword>
<dbReference type="InterPro" id="IPR030445">
    <property type="entry name" value="H3-K79_meTrfase"/>
</dbReference>
<feature type="compositionally biased region" description="Basic and acidic residues" evidence="13">
    <location>
        <begin position="341"/>
        <end position="351"/>
    </location>
</feature>